<proteinExistence type="predicted"/>
<evidence type="ECO:0000313" key="6">
    <source>
        <dbReference type="EMBL" id="MBB3859483.1"/>
    </source>
</evidence>
<evidence type="ECO:0000313" key="7">
    <source>
        <dbReference type="Proteomes" id="UP000562395"/>
    </source>
</evidence>
<dbReference type="RefSeq" id="WP_183611721.1">
    <property type="nucleotide sequence ID" value="NZ_JACICY010000001.1"/>
</dbReference>
<evidence type="ECO:0000256" key="4">
    <source>
        <dbReference type="ARBA" id="ARBA00023136"/>
    </source>
</evidence>
<comment type="caution">
    <text evidence="6">The sequence shown here is derived from an EMBL/GenBank/DDBJ whole genome shotgun (WGS) entry which is preliminary data.</text>
</comment>
<evidence type="ECO:0000256" key="1">
    <source>
        <dbReference type="ARBA" id="ARBA00004167"/>
    </source>
</evidence>
<dbReference type="GO" id="GO:0016989">
    <property type="term" value="F:sigma factor antagonist activity"/>
    <property type="evidence" value="ECO:0007669"/>
    <property type="project" value="TreeGrafter"/>
</dbReference>
<dbReference type="InterPro" id="IPR041916">
    <property type="entry name" value="Anti_sigma_zinc_sf"/>
</dbReference>
<dbReference type="Pfam" id="PF13490">
    <property type="entry name" value="zf-HC2"/>
    <property type="match status" value="1"/>
</dbReference>
<protein>
    <submittedName>
        <fullName evidence="6">Anti-sigma factor RsiW</fullName>
    </submittedName>
</protein>
<dbReference type="InterPro" id="IPR027383">
    <property type="entry name" value="Znf_put"/>
</dbReference>
<feature type="domain" description="Putative zinc-finger" evidence="5">
    <location>
        <begin position="4"/>
        <end position="38"/>
    </location>
</feature>
<evidence type="ECO:0000256" key="3">
    <source>
        <dbReference type="ARBA" id="ARBA00022989"/>
    </source>
</evidence>
<dbReference type="EMBL" id="JACICY010000001">
    <property type="protein sequence ID" value="MBB3859483.1"/>
    <property type="molecule type" value="Genomic_DNA"/>
</dbReference>
<name>A0A7W5ZUS3_9SPHN</name>
<dbReference type="Proteomes" id="UP000562395">
    <property type="component" value="Unassembled WGS sequence"/>
</dbReference>
<dbReference type="PANTHER" id="PTHR37461">
    <property type="entry name" value="ANTI-SIGMA-K FACTOR RSKA"/>
    <property type="match status" value="1"/>
</dbReference>
<keyword evidence="3" id="KW-1133">Transmembrane helix</keyword>
<keyword evidence="7" id="KW-1185">Reference proteome</keyword>
<dbReference type="AlphaFoldDB" id="A0A7W5ZUS3"/>
<organism evidence="6 7">
    <name type="scientific">Novosphingobium hassiacum</name>
    <dbReference type="NCBI Taxonomy" id="173676"/>
    <lineage>
        <taxon>Bacteria</taxon>
        <taxon>Pseudomonadati</taxon>
        <taxon>Pseudomonadota</taxon>
        <taxon>Alphaproteobacteria</taxon>
        <taxon>Sphingomonadales</taxon>
        <taxon>Sphingomonadaceae</taxon>
        <taxon>Novosphingobium</taxon>
    </lineage>
</organism>
<sequence length="263" mass="28631">MNTCSDQSLLLHGLIDGELDAANNLAVEAHVKTCAACADELQRLETVRASLSADGVSHTMPAAVRNRVDAALQAATAPVRDNARLRRSSHRPWRSPIASGALVALAASLVLFVATPQLTTASLQDQLVANHVRSLLANHVTDIATSNRHVVKPWFNGRIEFAPPVPELAAQAFPLVGGRLDYVDGQVVPAIVYHRRLHTINLFVRPARGILSSAGFVTRREGFSLVRWAQDGLEFWAVSDIEPDELRQFQRLFAQDSSPSTIP</sequence>
<dbReference type="GO" id="GO:0006417">
    <property type="term" value="P:regulation of translation"/>
    <property type="evidence" value="ECO:0007669"/>
    <property type="project" value="TreeGrafter"/>
</dbReference>
<gene>
    <name evidence="6" type="ORF">GGQ88_000723</name>
</gene>
<keyword evidence="4" id="KW-0472">Membrane</keyword>
<accession>A0A7W5ZUS3</accession>
<evidence type="ECO:0000256" key="2">
    <source>
        <dbReference type="ARBA" id="ARBA00022692"/>
    </source>
</evidence>
<dbReference type="PANTHER" id="PTHR37461:SF1">
    <property type="entry name" value="ANTI-SIGMA-K FACTOR RSKA"/>
    <property type="match status" value="1"/>
</dbReference>
<keyword evidence="2" id="KW-0812">Transmembrane</keyword>
<comment type="subcellular location">
    <subcellularLocation>
        <location evidence="1">Membrane</location>
        <topology evidence="1">Single-pass membrane protein</topology>
    </subcellularLocation>
</comment>
<evidence type="ECO:0000259" key="5">
    <source>
        <dbReference type="Pfam" id="PF13490"/>
    </source>
</evidence>
<dbReference type="GO" id="GO:0016020">
    <property type="term" value="C:membrane"/>
    <property type="evidence" value="ECO:0007669"/>
    <property type="project" value="UniProtKB-SubCell"/>
</dbReference>
<dbReference type="InterPro" id="IPR051474">
    <property type="entry name" value="Anti-sigma-K/W_factor"/>
</dbReference>
<dbReference type="Gene3D" id="1.10.10.1320">
    <property type="entry name" value="Anti-sigma factor, zinc-finger domain"/>
    <property type="match status" value="1"/>
</dbReference>
<reference evidence="6 7" key="1">
    <citation type="submission" date="2020-08" db="EMBL/GenBank/DDBJ databases">
        <title>Genomic Encyclopedia of Type Strains, Phase IV (KMG-IV): sequencing the most valuable type-strain genomes for metagenomic binning, comparative biology and taxonomic classification.</title>
        <authorList>
            <person name="Goeker M."/>
        </authorList>
    </citation>
    <scope>NUCLEOTIDE SEQUENCE [LARGE SCALE GENOMIC DNA]</scope>
    <source>
        <strain evidence="6 7">DSM 14552</strain>
    </source>
</reference>